<keyword evidence="4 6" id="KW-1133">Transmembrane helix</keyword>
<gene>
    <name evidence="8" type="ORF">I302_05518</name>
</gene>
<feature type="domain" description="Major facilitator superfamily (MFS) profile" evidence="7">
    <location>
        <begin position="18"/>
        <end position="455"/>
    </location>
</feature>
<dbReference type="Pfam" id="PF00083">
    <property type="entry name" value="Sugar_tr"/>
    <property type="match status" value="1"/>
</dbReference>
<dbReference type="EMBL" id="KI894021">
    <property type="protein sequence ID" value="OCF25694.1"/>
    <property type="molecule type" value="Genomic_DNA"/>
</dbReference>
<evidence type="ECO:0000256" key="4">
    <source>
        <dbReference type="ARBA" id="ARBA00022989"/>
    </source>
</evidence>
<feature type="transmembrane region" description="Helical" evidence="6">
    <location>
        <begin position="179"/>
        <end position="201"/>
    </location>
</feature>
<dbReference type="PANTHER" id="PTHR48022:SF77">
    <property type="entry name" value="MAJOR FACILITATOR SUPERFAMILY (MFS) PROFILE DOMAIN-CONTAINING PROTEIN"/>
    <property type="match status" value="1"/>
</dbReference>
<evidence type="ECO:0000256" key="6">
    <source>
        <dbReference type="SAM" id="Phobius"/>
    </source>
</evidence>
<dbReference type="InterPro" id="IPR050360">
    <property type="entry name" value="MFS_Sugar_Transporters"/>
</dbReference>
<comment type="similarity">
    <text evidence="2">Belongs to the major facilitator superfamily. Sugar transporter (TC 2.A.1.1) family.</text>
</comment>
<feature type="transmembrane region" description="Helical" evidence="6">
    <location>
        <begin position="402"/>
        <end position="425"/>
    </location>
</feature>
<feature type="transmembrane region" description="Helical" evidence="6">
    <location>
        <begin position="431"/>
        <end position="452"/>
    </location>
</feature>
<dbReference type="STRING" id="1296100.A0A1B9G3T8"/>
<feature type="transmembrane region" description="Helical" evidence="6">
    <location>
        <begin position="335"/>
        <end position="354"/>
    </location>
</feature>
<reference evidence="8" key="2">
    <citation type="submission" date="2014-01" db="EMBL/GenBank/DDBJ databases">
        <title>Evolution of pathogenesis and genome organization in the Tremellales.</title>
        <authorList>
            <person name="Cuomo C."/>
            <person name="Litvintseva A."/>
            <person name="Heitman J."/>
            <person name="Chen Y."/>
            <person name="Sun S."/>
            <person name="Springer D."/>
            <person name="Dromer F."/>
            <person name="Young S."/>
            <person name="Zeng Q."/>
            <person name="Chapman S."/>
            <person name="Gujja S."/>
            <person name="Saif S."/>
            <person name="Birren B."/>
        </authorList>
    </citation>
    <scope>NUCLEOTIDE SEQUENCE</scope>
    <source>
        <strain evidence="8">CBS 10118</strain>
    </source>
</reference>
<dbReference type="AlphaFoldDB" id="A0A1B9G3T8"/>
<feature type="transmembrane region" description="Helical" evidence="6">
    <location>
        <begin position="12"/>
        <end position="31"/>
    </location>
</feature>
<accession>A0A1B9G3T8</accession>
<evidence type="ECO:0000259" key="7">
    <source>
        <dbReference type="PROSITE" id="PS50850"/>
    </source>
</evidence>
<feature type="transmembrane region" description="Helical" evidence="6">
    <location>
        <begin position="119"/>
        <end position="140"/>
    </location>
</feature>
<feature type="transmembrane region" description="Helical" evidence="6">
    <location>
        <begin position="304"/>
        <end position="323"/>
    </location>
</feature>
<evidence type="ECO:0000256" key="2">
    <source>
        <dbReference type="ARBA" id="ARBA00010992"/>
    </source>
</evidence>
<evidence type="ECO:0000256" key="5">
    <source>
        <dbReference type="ARBA" id="ARBA00023136"/>
    </source>
</evidence>
<reference evidence="8" key="1">
    <citation type="submission" date="2013-07" db="EMBL/GenBank/DDBJ databases">
        <title>The Genome Sequence of Cryptococcus bestiolae CBS10118.</title>
        <authorList>
            <consortium name="The Broad Institute Genome Sequencing Platform"/>
            <person name="Cuomo C."/>
            <person name="Litvintseva A."/>
            <person name="Chen Y."/>
            <person name="Heitman J."/>
            <person name="Sun S."/>
            <person name="Springer D."/>
            <person name="Dromer F."/>
            <person name="Young S.K."/>
            <person name="Zeng Q."/>
            <person name="Gargeya S."/>
            <person name="Fitzgerald M."/>
            <person name="Abouelleil A."/>
            <person name="Alvarado L."/>
            <person name="Berlin A.M."/>
            <person name="Chapman S.B."/>
            <person name="Dewar J."/>
            <person name="Goldberg J."/>
            <person name="Griggs A."/>
            <person name="Gujja S."/>
            <person name="Hansen M."/>
            <person name="Howarth C."/>
            <person name="Imamovic A."/>
            <person name="Larimer J."/>
            <person name="McCowan C."/>
            <person name="Murphy C."/>
            <person name="Pearson M."/>
            <person name="Priest M."/>
            <person name="Roberts A."/>
            <person name="Saif S."/>
            <person name="Shea T."/>
            <person name="Sykes S."/>
            <person name="Wortman J."/>
            <person name="Nusbaum C."/>
            <person name="Birren B."/>
        </authorList>
    </citation>
    <scope>NUCLEOTIDE SEQUENCE [LARGE SCALE GENOMIC DNA]</scope>
    <source>
        <strain evidence="8">CBS 10118</strain>
    </source>
</reference>
<dbReference type="PANTHER" id="PTHR48022">
    <property type="entry name" value="PLASTIDIC GLUCOSE TRANSPORTER 4"/>
    <property type="match status" value="1"/>
</dbReference>
<evidence type="ECO:0000256" key="1">
    <source>
        <dbReference type="ARBA" id="ARBA00004141"/>
    </source>
</evidence>
<dbReference type="VEuPathDB" id="FungiDB:I302_05518"/>
<keyword evidence="5 6" id="KW-0472">Membrane</keyword>
<sequence>MGFLGQDWSQATGYLIFCVAVFSMGDFIFGLDVSAFGGLQALPSFLNDFGVYNEATKKMALPTLRKSLMNSIVYIGRITGVIAFEPVTEKWGFRTLFIAICIVQLLSVICKLNITIGRVFGYVTIGTIEAAIPMYCAEIAPAHLRGFLSGTFVPIQTSASIMGSGVVRAMATETQTRGWLIPISIQLIPAVIGLAGVAFTVESPRWLISKGRHEEAVNVLSKLRTKEDVANGLPEAEVQALVHAVEVDRTIGSGTWLELFSGPVWRRTLYAAIIFFANEAGGNQFWNSYGPSFMVDAGLGAKSFTYSIIVSLAGAIGGLIGILSSDTIGRRPPAIFGSALLVVWDCLIAGLGSRPDITSNAIAQNVVVASFVLLIWSTKIAYASVGFIVCSEMGGIRMRKKIMMVGTANDVIWSFVVAFSTPYVMQKIGANVGYVFAAIAFIGLVFAIFFLPELKGRSLEEMDELFDNPRFKWGWQYPKVQTTGAGAAVAQVENANRAHHLENDDSKLDNEKREANIRVQEATWGNEDMRSPTTTKIHHLG</sequence>
<feature type="transmembrane region" description="Helical" evidence="6">
    <location>
        <begin position="146"/>
        <end position="167"/>
    </location>
</feature>
<dbReference type="PROSITE" id="PS50850">
    <property type="entry name" value="MFS"/>
    <property type="match status" value="1"/>
</dbReference>
<dbReference type="InterPro" id="IPR020846">
    <property type="entry name" value="MFS_dom"/>
</dbReference>
<evidence type="ECO:0000313" key="8">
    <source>
        <dbReference type="EMBL" id="OCF25694.1"/>
    </source>
</evidence>
<dbReference type="GO" id="GO:0005351">
    <property type="term" value="F:carbohydrate:proton symporter activity"/>
    <property type="evidence" value="ECO:0007669"/>
    <property type="project" value="TreeGrafter"/>
</dbReference>
<dbReference type="OrthoDB" id="6612291at2759"/>
<comment type="subcellular location">
    <subcellularLocation>
        <location evidence="1">Membrane</location>
        <topology evidence="1">Multi-pass membrane protein</topology>
    </subcellularLocation>
</comment>
<feature type="transmembrane region" description="Helical" evidence="6">
    <location>
        <begin position="366"/>
        <end position="390"/>
    </location>
</feature>
<dbReference type="InterPro" id="IPR036259">
    <property type="entry name" value="MFS_trans_sf"/>
</dbReference>
<dbReference type="Gene3D" id="1.20.1250.20">
    <property type="entry name" value="MFS general substrate transporter like domains"/>
    <property type="match status" value="1"/>
</dbReference>
<proteinExistence type="inferred from homology"/>
<name>A0A1B9G3T8_9TREE</name>
<organism evidence="8">
    <name type="scientific">Kwoniella bestiolae CBS 10118</name>
    <dbReference type="NCBI Taxonomy" id="1296100"/>
    <lineage>
        <taxon>Eukaryota</taxon>
        <taxon>Fungi</taxon>
        <taxon>Dikarya</taxon>
        <taxon>Basidiomycota</taxon>
        <taxon>Agaricomycotina</taxon>
        <taxon>Tremellomycetes</taxon>
        <taxon>Tremellales</taxon>
        <taxon>Cryptococcaceae</taxon>
        <taxon>Kwoniella</taxon>
    </lineage>
</organism>
<feature type="transmembrane region" description="Helical" evidence="6">
    <location>
        <begin position="91"/>
        <end position="112"/>
    </location>
</feature>
<dbReference type="GO" id="GO:0016020">
    <property type="term" value="C:membrane"/>
    <property type="evidence" value="ECO:0007669"/>
    <property type="project" value="UniProtKB-SubCell"/>
</dbReference>
<dbReference type="InterPro" id="IPR005828">
    <property type="entry name" value="MFS_sugar_transport-like"/>
</dbReference>
<protein>
    <recommendedName>
        <fullName evidence="7">Major facilitator superfamily (MFS) profile domain-containing protein</fullName>
    </recommendedName>
</protein>
<dbReference type="SUPFAM" id="SSF103473">
    <property type="entry name" value="MFS general substrate transporter"/>
    <property type="match status" value="1"/>
</dbReference>
<evidence type="ECO:0000256" key="3">
    <source>
        <dbReference type="ARBA" id="ARBA00022692"/>
    </source>
</evidence>
<keyword evidence="3 6" id="KW-0812">Transmembrane</keyword>